<dbReference type="EMBL" id="BMGD01000003">
    <property type="protein sequence ID" value="GGB65686.1"/>
    <property type="molecule type" value="Genomic_DNA"/>
</dbReference>
<feature type="modified residue" description="4-aspartylphosphate" evidence="4">
    <location>
        <position position="70"/>
    </location>
</feature>
<dbReference type="Pfam" id="PF00196">
    <property type="entry name" value="GerE"/>
    <property type="match status" value="1"/>
</dbReference>
<proteinExistence type="predicted"/>
<dbReference type="GO" id="GO:0003677">
    <property type="term" value="F:DNA binding"/>
    <property type="evidence" value="ECO:0007669"/>
    <property type="project" value="UniProtKB-KW"/>
</dbReference>
<dbReference type="PROSITE" id="PS50110">
    <property type="entry name" value="RESPONSE_REGULATORY"/>
    <property type="match status" value="1"/>
</dbReference>
<evidence type="ECO:0000313" key="8">
    <source>
        <dbReference type="Proteomes" id="UP000614261"/>
    </source>
</evidence>
<accession>A0ABQ1JGB4</accession>
<gene>
    <name evidence="7" type="primary">fixJ</name>
    <name evidence="7" type="ORF">GCM10010833_21080</name>
</gene>
<dbReference type="PROSITE" id="PS00622">
    <property type="entry name" value="HTH_LUXR_1"/>
    <property type="match status" value="1"/>
</dbReference>
<dbReference type="RefSeq" id="WP_188514354.1">
    <property type="nucleotide sequence ID" value="NZ_BMGD01000003.1"/>
</dbReference>
<dbReference type="InterPro" id="IPR036388">
    <property type="entry name" value="WH-like_DNA-bd_sf"/>
</dbReference>
<dbReference type="InterPro" id="IPR016032">
    <property type="entry name" value="Sig_transdc_resp-reg_C-effctor"/>
</dbReference>
<organism evidence="7 8">
    <name type="scientific">Blastomonas aquatica</name>
    <dbReference type="NCBI Taxonomy" id="1510276"/>
    <lineage>
        <taxon>Bacteria</taxon>
        <taxon>Pseudomonadati</taxon>
        <taxon>Pseudomonadota</taxon>
        <taxon>Alphaproteobacteria</taxon>
        <taxon>Sphingomonadales</taxon>
        <taxon>Sphingomonadaceae</taxon>
        <taxon>Blastomonas</taxon>
    </lineage>
</organism>
<dbReference type="SMART" id="SM00421">
    <property type="entry name" value="HTH_LUXR"/>
    <property type="match status" value="1"/>
</dbReference>
<dbReference type="PRINTS" id="PR00038">
    <property type="entry name" value="HTHLUXR"/>
</dbReference>
<dbReference type="Pfam" id="PF00072">
    <property type="entry name" value="Response_reg"/>
    <property type="match status" value="1"/>
</dbReference>
<dbReference type="InterPro" id="IPR000792">
    <property type="entry name" value="Tscrpt_reg_LuxR_C"/>
</dbReference>
<dbReference type="PROSITE" id="PS50043">
    <property type="entry name" value="HTH_LUXR_2"/>
    <property type="match status" value="1"/>
</dbReference>
<dbReference type="Gene3D" id="1.10.10.10">
    <property type="entry name" value="Winged helix-like DNA-binding domain superfamily/Winged helix DNA-binding domain"/>
    <property type="match status" value="1"/>
</dbReference>
<dbReference type="SUPFAM" id="SSF52172">
    <property type="entry name" value="CheY-like"/>
    <property type="match status" value="1"/>
</dbReference>
<feature type="domain" description="HTH luxR-type" evidence="5">
    <location>
        <begin position="151"/>
        <end position="216"/>
    </location>
</feature>
<dbReference type="SMART" id="SM00448">
    <property type="entry name" value="REC"/>
    <property type="match status" value="1"/>
</dbReference>
<evidence type="ECO:0000256" key="3">
    <source>
        <dbReference type="ARBA" id="ARBA00023163"/>
    </source>
</evidence>
<dbReference type="PANTHER" id="PTHR44688">
    <property type="entry name" value="DNA-BINDING TRANSCRIPTIONAL ACTIVATOR DEVR_DOSR"/>
    <property type="match status" value="1"/>
</dbReference>
<evidence type="ECO:0000259" key="6">
    <source>
        <dbReference type="PROSITE" id="PS50110"/>
    </source>
</evidence>
<sequence length="229" mass="25474">MTSPTTPGNPIVASAKRPARRVYIIDDDSQIRKSLHFLLGSSDIHAWPFSSCGDFLEQLADLAPAPILLDIRMPEIDGLQMLEILGERQIPWPVVIMTAHGDVSIAVRAMKLGAIDFVEKPYRPDLLDAVLEQAFTQLDRMEQSVHRRDEARRLIEHLSKREREIIAILMEGVLNKEVAHRLGLSIRTVEMHRGNALAKLGLRSVAEVVTLINAAKLGPDGLNSLQSKV</sequence>
<keyword evidence="2 7" id="KW-0238">DNA-binding</keyword>
<dbReference type="InterPro" id="IPR001789">
    <property type="entry name" value="Sig_transdc_resp-reg_receiver"/>
</dbReference>
<feature type="domain" description="Response regulatory" evidence="6">
    <location>
        <begin position="21"/>
        <end position="135"/>
    </location>
</feature>
<reference evidence="8" key="1">
    <citation type="journal article" date="2019" name="Int. J. Syst. Evol. Microbiol.">
        <title>The Global Catalogue of Microorganisms (GCM) 10K type strain sequencing project: providing services to taxonomists for standard genome sequencing and annotation.</title>
        <authorList>
            <consortium name="The Broad Institute Genomics Platform"/>
            <consortium name="The Broad Institute Genome Sequencing Center for Infectious Disease"/>
            <person name="Wu L."/>
            <person name="Ma J."/>
        </authorList>
    </citation>
    <scope>NUCLEOTIDE SEQUENCE [LARGE SCALE GENOMIC DNA]</scope>
    <source>
        <strain evidence="8">CGMCC 1.12851</strain>
    </source>
</reference>
<evidence type="ECO:0000256" key="1">
    <source>
        <dbReference type="ARBA" id="ARBA00023015"/>
    </source>
</evidence>
<dbReference type="InterPro" id="IPR011006">
    <property type="entry name" value="CheY-like_superfamily"/>
</dbReference>
<protein>
    <submittedName>
        <fullName evidence="7">DNA-binding response regulator</fullName>
    </submittedName>
</protein>
<keyword evidence="1" id="KW-0805">Transcription regulation</keyword>
<dbReference type="Proteomes" id="UP000614261">
    <property type="component" value="Unassembled WGS sequence"/>
</dbReference>
<keyword evidence="3" id="KW-0804">Transcription</keyword>
<dbReference type="PANTHER" id="PTHR44688:SF16">
    <property type="entry name" value="DNA-BINDING TRANSCRIPTIONAL ACTIVATOR DEVR_DOSR"/>
    <property type="match status" value="1"/>
</dbReference>
<evidence type="ECO:0000313" key="7">
    <source>
        <dbReference type="EMBL" id="GGB65686.1"/>
    </source>
</evidence>
<comment type="caution">
    <text evidence="7">The sequence shown here is derived from an EMBL/GenBank/DDBJ whole genome shotgun (WGS) entry which is preliminary data.</text>
</comment>
<dbReference type="Gene3D" id="3.40.50.2300">
    <property type="match status" value="1"/>
</dbReference>
<evidence type="ECO:0000259" key="5">
    <source>
        <dbReference type="PROSITE" id="PS50043"/>
    </source>
</evidence>
<dbReference type="CDD" id="cd06170">
    <property type="entry name" value="LuxR_C_like"/>
    <property type="match status" value="1"/>
</dbReference>
<evidence type="ECO:0000256" key="4">
    <source>
        <dbReference type="PROSITE-ProRule" id="PRU00169"/>
    </source>
</evidence>
<keyword evidence="4" id="KW-0597">Phosphoprotein</keyword>
<keyword evidence="8" id="KW-1185">Reference proteome</keyword>
<evidence type="ECO:0000256" key="2">
    <source>
        <dbReference type="ARBA" id="ARBA00023125"/>
    </source>
</evidence>
<name>A0ABQ1JGB4_9SPHN</name>
<dbReference type="SUPFAM" id="SSF46894">
    <property type="entry name" value="C-terminal effector domain of the bipartite response regulators"/>
    <property type="match status" value="1"/>
</dbReference>